<dbReference type="PANTHER" id="PTHR30126">
    <property type="entry name" value="HTH-TYPE TRANSCRIPTIONAL REGULATOR"/>
    <property type="match status" value="1"/>
</dbReference>
<evidence type="ECO:0000313" key="6">
    <source>
        <dbReference type="EMBL" id="BBL06618.1"/>
    </source>
</evidence>
<comment type="similarity">
    <text evidence="1">Belongs to the LysR transcriptional regulatory family.</text>
</comment>
<dbReference type="EMBL" id="AP019736">
    <property type="protein sequence ID" value="BBL06618.1"/>
    <property type="molecule type" value="Genomic_DNA"/>
</dbReference>
<accession>A0A4Y1X2R1</accession>
<evidence type="ECO:0000256" key="4">
    <source>
        <dbReference type="ARBA" id="ARBA00023163"/>
    </source>
</evidence>
<keyword evidence="4" id="KW-0804">Transcription</keyword>
<dbReference type="SUPFAM" id="SSF53850">
    <property type="entry name" value="Periplasmic binding protein-like II"/>
    <property type="match status" value="1"/>
</dbReference>
<protein>
    <submittedName>
        <fullName evidence="6">Transcriptional regulator</fullName>
    </submittedName>
</protein>
<dbReference type="OrthoDB" id="9785745at2"/>
<dbReference type="InterPro" id="IPR005119">
    <property type="entry name" value="LysR_subst-bd"/>
</dbReference>
<dbReference type="Proteomes" id="UP000319374">
    <property type="component" value="Chromosome"/>
</dbReference>
<keyword evidence="3" id="KW-0238">DNA-binding</keyword>
<dbReference type="GeneID" id="98673232"/>
<dbReference type="InterPro" id="IPR000847">
    <property type="entry name" value="LysR_HTH_N"/>
</dbReference>
<dbReference type="Gene3D" id="3.40.190.290">
    <property type="match status" value="1"/>
</dbReference>
<evidence type="ECO:0000313" key="7">
    <source>
        <dbReference type="Proteomes" id="UP000319374"/>
    </source>
</evidence>
<reference evidence="7" key="1">
    <citation type="submission" date="2019-06" db="EMBL/GenBank/DDBJ databases">
        <title>Alistipes onderdonkii subsp. vulgaris subsp. nov., Alistipes dispar sp. nov. and Alistipes communis sp. nov., isolated from human faeces, and creation of Alistipes onderdonkii subsp. onderdonkii subsp. nov.</title>
        <authorList>
            <person name="Sakamoto M."/>
            <person name="Ikeyama N."/>
            <person name="Ogata Y."/>
            <person name="Suda W."/>
            <person name="Iino T."/>
            <person name="Hattori M."/>
            <person name="Ohkuma M."/>
        </authorList>
    </citation>
    <scope>NUCLEOTIDE SEQUENCE [LARGE SCALE GENOMIC DNA]</scope>
    <source>
        <strain evidence="7">5CPEGH6</strain>
    </source>
</reference>
<organism evidence="6 7">
    <name type="scientific">Alistipes dispar</name>
    <dbReference type="NCBI Taxonomy" id="2585119"/>
    <lineage>
        <taxon>Bacteria</taxon>
        <taxon>Pseudomonadati</taxon>
        <taxon>Bacteroidota</taxon>
        <taxon>Bacteroidia</taxon>
        <taxon>Bacteroidales</taxon>
        <taxon>Rikenellaceae</taxon>
        <taxon>Alistipes</taxon>
    </lineage>
</organism>
<dbReference type="Pfam" id="PF03466">
    <property type="entry name" value="LysR_substrate"/>
    <property type="match status" value="1"/>
</dbReference>
<proteinExistence type="inferred from homology"/>
<dbReference type="PROSITE" id="PS50931">
    <property type="entry name" value="HTH_LYSR"/>
    <property type="match status" value="1"/>
</dbReference>
<gene>
    <name evidence="6" type="ORF">A5CPEGH6_12560</name>
</gene>
<sequence length="295" mass="32349">MDDFRLKVFITAARTLSFTRTAERLYISQPAVSRHIGELESRYRVPLFVRRGSRLELTAAGQVLLEAAGRISDDYRRLEYEMSLCANQAEGELRLGASTTIAQYLLPPALARFTARFPGVRVSVLSGNSGQIERALADREIDLGMVESVSRRQGLHYTLFRPDELVLVARPGGRYARTESVTPEALCRIPLVLREDGSGTLEVIAAALAGVGLRLSQLEVAMRLGTTEGIKSFVRNSDAMALVSVISVVDELRSGALRIVDIEGLTLTRDFSFVHLAAEPVPLARQFADFALSGL</sequence>
<dbReference type="RefSeq" id="WP_141428420.1">
    <property type="nucleotide sequence ID" value="NZ_AP019736.1"/>
</dbReference>
<evidence type="ECO:0000259" key="5">
    <source>
        <dbReference type="PROSITE" id="PS50931"/>
    </source>
</evidence>
<name>A0A4Y1X2R1_9BACT</name>
<dbReference type="Pfam" id="PF00126">
    <property type="entry name" value="HTH_1"/>
    <property type="match status" value="1"/>
</dbReference>
<dbReference type="PRINTS" id="PR00039">
    <property type="entry name" value="HTHLYSR"/>
</dbReference>
<dbReference type="KEGG" id="ada:A5CPEGH6_12560"/>
<keyword evidence="2" id="KW-0805">Transcription regulation</keyword>
<dbReference type="PANTHER" id="PTHR30126:SF39">
    <property type="entry name" value="HTH-TYPE TRANSCRIPTIONAL REGULATOR CYSL"/>
    <property type="match status" value="1"/>
</dbReference>
<feature type="domain" description="HTH lysR-type" evidence="5">
    <location>
        <begin position="1"/>
        <end position="58"/>
    </location>
</feature>
<evidence type="ECO:0000256" key="1">
    <source>
        <dbReference type="ARBA" id="ARBA00009437"/>
    </source>
</evidence>
<dbReference type="AlphaFoldDB" id="A0A4Y1X2R1"/>
<dbReference type="InterPro" id="IPR036390">
    <property type="entry name" value="WH_DNA-bd_sf"/>
</dbReference>
<dbReference type="GO" id="GO:0000976">
    <property type="term" value="F:transcription cis-regulatory region binding"/>
    <property type="evidence" value="ECO:0007669"/>
    <property type="project" value="TreeGrafter"/>
</dbReference>
<dbReference type="Gene3D" id="1.10.10.10">
    <property type="entry name" value="Winged helix-like DNA-binding domain superfamily/Winged helix DNA-binding domain"/>
    <property type="match status" value="1"/>
</dbReference>
<dbReference type="InterPro" id="IPR036388">
    <property type="entry name" value="WH-like_DNA-bd_sf"/>
</dbReference>
<dbReference type="GO" id="GO:0003700">
    <property type="term" value="F:DNA-binding transcription factor activity"/>
    <property type="evidence" value="ECO:0007669"/>
    <property type="project" value="InterPro"/>
</dbReference>
<evidence type="ECO:0000256" key="3">
    <source>
        <dbReference type="ARBA" id="ARBA00023125"/>
    </source>
</evidence>
<keyword evidence="7" id="KW-1185">Reference proteome</keyword>
<evidence type="ECO:0000256" key="2">
    <source>
        <dbReference type="ARBA" id="ARBA00023015"/>
    </source>
</evidence>
<dbReference type="SUPFAM" id="SSF46785">
    <property type="entry name" value="Winged helix' DNA-binding domain"/>
    <property type="match status" value="1"/>
</dbReference>
<dbReference type="FunFam" id="1.10.10.10:FF:000001">
    <property type="entry name" value="LysR family transcriptional regulator"/>
    <property type="match status" value="1"/>
</dbReference>